<evidence type="ECO:0000256" key="4">
    <source>
        <dbReference type="ARBA" id="ARBA00022989"/>
    </source>
</evidence>
<feature type="compositionally biased region" description="Basic and acidic residues" evidence="7">
    <location>
        <begin position="1"/>
        <end position="10"/>
    </location>
</feature>
<feature type="transmembrane region" description="Helical" evidence="8">
    <location>
        <begin position="389"/>
        <end position="410"/>
    </location>
</feature>
<organism evidence="10 11">
    <name type="scientific">Gibberella intermedia</name>
    <name type="common">Bulb rot disease fungus</name>
    <name type="synonym">Fusarium proliferatum</name>
    <dbReference type="NCBI Taxonomy" id="948311"/>
    <lineage>
        <taxon>Eukaryota</taxon>
        <taxon>Fungi</taxon>
        <taxon>Dikarya</taxon>
        <taxon>Ascomycota</taxon>
        <taxon>Pezizomycotina</taxon>
        <taxon>Sordariomycetes</taxon>
        <taxon>Hypocreomycetidae</taxon>
        <taxon>Hypocreales</taxon>
        <taxon>Nectriaceae</taxon>
        <taxon>Fusarium</taxon>
        <taxon>Fusarium fujikuroi species complex</taxon>
    </lineage>
</organism>
<keyword evidence="3 8" id="KW-0812">Transmembrane</keyword>
<dbReference type="AlphaFoldDB" id="A0A365MZV6"/>
<reference evidence="10 11" key="1">
    <citation type="submission" date="2017-12" db="EMBL/GenBank/DDBJ databases">
        <title>Genome sequence of the mycotoxigenic crop pathogen Fusarium proliferatum, strain ITEM 2341 from Date Palm.</title>
        <authorList>
            <person name="Almiman B.F."/>
            <person name="Shittu T.A."/>
            <person name="Muthumeenakshi S."/>
            <person name="Baroncelli R."/>
            <person name="Sreenivasaprasada S."/>
        </authorList>
    </citation>
    <scope>NUCLEOTIDE SEQUENCE [LARGE SCALE GENOMIC DNA]</scope>
    <source>
        <strain evidence="10 11">ITEM 2341</strain>
    </source>
</reference>
<feature type="domain" description="Major facilitator superfamily (MFS) profile" evidence="9">
    <location>
        <begin position="62"/>
        <end position="557"/>
    </location>
</feature>
<gene>
    <name evidence="10" type="ORF">FPRO05_02879</name>
</gene>
<evidence type="ECO:0000313" key="11">
    <source>
        <dbReference type="Proteomes" id="UP000251714"/>
    </source>
</evidence>
<feature type="transmembrane region" description="Helical" evidence="8">
    <location>
        <begin position="183"/>
        <end position="203"/>
    </location>
</feature>
<feature type="transmembrane region" description="Helical" evidence="8">
    <location>
        <begin position="329"/>
        <end position="350"/>
    </location>
</feature>
<proteinExistence type="predicted"/>
<dbReference type="SUPFAM" id="SSF103473">
    <property type="entry name" value="MFS general substrate transporter"/>
    <property type="match status" value="1"/>
</dbReference>
<evidence type="ECO:0000256" key="8">
    <source>
        <dbReference type="SAM" id="Phobius"/>
    </source>
</evidence>
<evidence type="ECO:0000259" key="9">
    <source>
        <dbReference type="PROSITE" id="PS50850"/>
    </source>
</evidence>
<comment type="subcellular location">
    <subcellularLocation>
        <location evidence="1">Membrane</location>
        <topology evidence="1">Multi-pass membrane protein</topology>
    </subcellularLocation>
</comment>
<feature type="transmembrane region" description="Helical" evidence="8">
    <location>
        <begin position="362"/>
        <end position="383"/>
    </location>
</feature>
<dbReference type="InterPro" id="IPR011701">
    <property type="entry name" value="MFS"/>
</dbReference>
<evidence type="ECO:0000256" key="7">
    <source>
        <dbReference type="SAM" id="MobiDB-lite"/>
    </source>
</evidence>
<feature type="transmembrane region" description="Helical" evidence="8">
    <location>
        <begin position="215"/>
        <end position="235"/>
    </location>
</feature>
<dbReference type="FunFam" id="1.20.1720.10:FF:000012">
    <property type="entry name" value="MFS toxin efflux pump (AflT)"/>
    <property type="match status" value="1"/>
</dbReference>
<keyword evidence="4 8" id="KW-1133">Transmembrane helix</keyword>
<evidence type="ECO:0000256" key="1">
    <source>
        <dbReference type="ARBA" id="ARBA00004141"/>
    </source>
</evidence>
<evidence type="ECO:0000256" key="5">
    <source>
        <dbReference type="ARBA" id="ARBA00023136"/>
    </source>
</evidence>
<dbReference type="Proteomes" id="UP000251714">
    <property type="component" value="Unassembled WGS sequence"/>
</dbReference>
<feature type="transmembrane region" description="Helical" evidence="8">
    <location>
        <begin position="157"/>
        <end position="177"/>
    </location>
</feature>
<evidence type="ECO:0000313" key="10">
    <source>
        <dbReference type="EMBL" id="RBA14087.1"/>
    </source>
</evidence>
<comment type="caution">
    <text evidence="10">The sequence shown here is derived from an EMBL/GenBank/DDBJ whole genome shotgun (WGS) entry which is preliminary data.</text>
</comment>
<dbReference type="GO" id="GO:0005886">
    <property type="term" value="C:plasma membrane"/>
    <property type="evidence" value="ECO:0007669"/>
    <property type="project" value="TreeGrafter"/>
</dbReference>
<dbReference type="Gene3D" id="1.20.1250.20">
    <property type="entry name" value="MFS general substrate transporter like domains"/>
    <property type="match status" value="1"/>
</dbReference>
<name>A0A365MZV6_GIBIN</name>
<dbReference type="PANTHER" id="PTHR23501:SF177">
    <property type="entry name" value="MAJOR FACILITATOR SUPERFAMILY (MFS) PROFILE DOMAIN-CONTAINING PROTEIN-RELATED"/>
    <property type="match status" value="1"/>
</dbReference>
<feature type="transmembrane region" description="Helical" evidence="8">
    <location>
        <begin position="59"/>
        <end position="85"/>
    </location>
</feature>
<evidence type="ECO:0000256" key="3">
    <source>
        <dbReference type="ARBA" id="ARBA00022692"/>
    </source>
</evidence>
<feature type="region of interest" description="Disordered" evidence="7">
    <location>
        <begin position="1"/>
        <end position="47"/>
    </location>
</feature>
<keyword evidence="6" id="KW-0325">Glycoprotein</keyword>
<keyword evidence="5 8" id="KW-0472">Membrane</keyword>
<feature type="transmembrane region" description="Helical" evidence="8">
    <location>
        <begin position="422"/>
        <end position="445"/>
    </location>
</feature>
<feature type="transmembrane region" description="Helical" evidence="8">
    <location>
        <begin position="255"/>
        <end position="274"/>
    </location>
</feature>
<dbReference type="PROSITE" id="PS50850">
    <property type="entry name" value="MFS"/>
    <property type="match status" value="1"/>
</dbReference>
<dbReference type="GO" id="GO:0022857">
    <property type="term" value="F:transmembrane transporter activity"/>
    <property type="evidence" value="ECO:0007669"/>
    <property type="project" value="InterPro"/>
</dbReference>
<sequence length="557" mass="59616">MGLDEEKQAFESRPPSIETSSTANGIETPEMRDEDANRDEEKAAMEAEKPVEYPKGLEMFFIMLALVLSITLCSLDQTIVATAVPKITDQFGRLQDISWYGSAYFLTLGAFQSLWGKIYKFFPLKTSFLASIFIFELGSLISAVARNSMTVIVGRAIAGLGASGVAPGVYTIPAFIAAPEKRATYTGFIGLSYGIAAVAGPLIGGGLTDGASWRWCFYINLPIGGLAILVILLTFKTPSGVKVVDATLKEKLLQMDFIGTALVMGASLSLLLALQYGGVTHAWNSSVVIGLLVGFVLMIVTLIAVEFWLGERAMLTPRLIRQRTVWVNAVWSFFFAGSYFITLYYLPIYFQSIDNQSPIGSGVRNIPLIALFSVATFASGKAITKTGTAAPYLVVSSIIVTIASGLFYTLDIGTSTGKWVGYQILAGFGYGVGLQVPVVISQAFAAPSDMAPVTSIIIFSRTIGGTFLITAAQSGFINQIIHKLSSTAPTVDPDLVTETGATTLRQNFSGAELNGILHAYVCGIKVAFAITIAACGITVITSLCTKWTNIHLKKQSS</sequence>
<feature type="transmembrane region" description="Helical" evidence="8">
    <location>
        <begin position="286"/>
        <end position="309"/>
    </location>
</feature>
<evidence type="ECO:0000256" key="6">
    <source>
        <dbReference type="ARBA" id="ARBA00023180"/>
    </source>
</evidence>
<feature type="compositionally biased region" description="Basic and acidic residues" evidence="7">
    <location>
        <begin position="29"/>
        <end position="47"/>
    </location>
</feature>
<dbReference type="Pfam" id="PF07690">
    <property type="entry name" value="MFS_1"/>
    <property type="match status" value="1"/>
</dbReference>
<dbReference type="InterPro" id="IPR036259">
    <property type="entry name" value="MFS_trans_sf"/>
</dbReference>
<dbReference type="FunFam" id="1.20.1250.20:FF:000196">
    <property type="entry name" value="MFS toxin efflux pump (AflT)"/>
    <property type="match status" value="1"/>
</dbReference>
<feature type="transmembrane region" description="Helical" evidence="8">
    <location>
        <begin position="97"/>
        <end position="115"/>
    </location>
</feature>
<feature type="transmembrane region" description="Helical" evidence="8">
    <location>
        <begin position="517"/>
        <end position="544"/>
    </location>
</feature>
<dbReference type="PANTHER" id="PTHR23501">
    <property type="entry name" value="MAJOR FACILITATOR SUPERFAMILY"/>
    <property type="match status" value="1"/>
</dbReference>
<evidence type="ECO:0000256" key="2">
    <source>
        <dbReference type="ARBA" id="ARBA00022448"/>
    </source>
</evidence>
<dbReference type="InterPro" id="IPR020846">
    <property type="entry name" value="MFS_dom"/>
</dbReference>
<dbReference type="CDD" id="cd17502">
    <property type="entry name" value="MFS_Azr1_MDR_like"/>
    <property type="match status" value="1"/>
</dbReference>
<protein>
    <recommendedName>
        <fullName evidence="9">Major facilitator superfamily (MFS) profile domain-containing protein</fullName>
    </recommendedName>
</protein>
<accession>A0A365MZV6</accession>
<keyword evidence="2" id="KW-0813">Transport</keyword>
<dbReference type="EMBL" id="PKMI01000028">
    <property type="protein sequence ID" value="RBA14087.1"/>
    <property type="molecule type" value="Genomic_DNA"/>
</dbReference>
<feature type="transmembrane region" description="Helical" evidence="8">
    <location>
        <begin position="127"/>
        <end position="145"/>
    </location>
</feature>